<dbReference type="NCBIfam" id="NF033681">
    <property type="entry name" value="ExeM_NucH_DNase"/>
    <property type="match status" value="1"/>
</dbReference>
<dbReference type="PANTHER" id="PTHR42834">
    <property type="entry name" value="ENDONUCLEASE/EXONUCLEASE/PHOSPHATASE FAMILY PROTEIN (AFU_ORTHOLOGUE AFUA_3G09210)"/>
    <property type="match status" value="1"/>
</dbReference>
<feature type="chain" id="PRO_5040803328" evidence="1">
    <location>
        <begin position="44"/>
        <end position="635"/>
    </location>
</feature>
<keyword evidence="4" id="KW-1185">Reference proteome</keyword>
<accession>A0A9X1NGT5</accession>
<dbReference type="InterPro" id="IPR047971">
    <property type="entry name" value="ExeM-like"/>
</dbReference>
<dbReference type="Pfam" id="PF03372">
    <property type="entry name" value="Exo_endo_phos"/>
    <property type="match status" value="1"/>
</dbReference>
<dbReference type="CDD" id="cd10283">
    <property type="entry name" value="MnuA_DNase1-like"/>
    <property type="match status" value="1"/>
</dbReference>
<dbReference type="Proteomes" id="UP001138997">
    <property type="component" value="Unassembled WGS sequence"/>
</dbReference>
<reference evidence="3" key="1">
    <citation type="submission" date="2021-11" db="EMBL/GenBank/DDBJ databases">
        <title>Streptomyces corallinus and Kineosporia corallina sp. nov., two new coral-derived marine actinobacteria.</title>
        <authorList>
            <person name="Buangrab K."/>
            <person name="Sutthacheep M."/>
            <person name="Yeemin T."/>
            <person name="Harunari E."/>
            <person name="Igarashi Y."/>
            <person name="Sripreechasak P."/>
            <person name="Kanchanasin P."/>
            <person name="Tanasupawat S."/>
            <person name="Phongsopitanun W."/>
        </authorList>
    </citation>
    <scope>NUCLEOTIDE SEQUENCE</scope>
    <source>
        <strain evidence="3">JCM 31032</strain>
    </source>
</reference>
<evidence type="ECO:0000259" key="2">
    <source>
        <dbReference type="Pfam" id="PF03372"/>
    </source>
</evidence>
<keyword evidence="3" id="KW-0378">Hydrolase</keyword>
<dbReference type="SUPFAM" id="SSF56219">
    <property type="entry name" value="DNase I-like"/>
    <property type="match status" value="1"/>
</dbReference>
<feature type="signal peptide" evidence="1">
    <location>
        <begin position="1"/>
        <end position="43"/>
    </location>
</feature>
<evidence type="ECO:0000256" key="1">
    <source>
        <dbReference type="SAM" id="SignalP"/>
    </source>
</evidence>
<dbReference type="GO" id="GO:0004519">
    <property type="term" value="F:endonuclease activity"/>
    <property type="evidence" value="ECO:0007669"/>
    <property type="project" value="UniProtKB-KW"/>
</dbReference>
<dbReference type="EMBL" id="JAJOMB010000010">
    <property type="protein sequence ID" value="MCD5313026.1"/>
    <property type="molecule type" value="Genomic_DNA"/>
</dbReference>
<dbReference type="CDD" id="cd04486">
    <property type="entry name" value="YhcR_OBF_like"/>
    <property type="match status" value="1"/>
</dbReference>
<gene>
    <name evidence="3" type="ORF">LR394_19125</name>
</gene>
<name>A0A9X1NGT5_9ACTN</name>
<protein>
    <submittedName>
        <fullName evidence="3">ExeM/NucH family extracellular endonuclease</fullName>
    </submittedName>
</protein>
<feature type="domain" description="Endonuclease/exonuclease/phosphatase" evidence="2">
    <location>
        <begin position="345"/>
        <end position="624"/>
    </location>
</feature>
<keyword evidence="3" id="KW-0255">Endonuclease</keyword>
<comment type="caution">
    <text evidence="3">The sequence shown here is derived from an EMBL/GenBank/DDBJ whole genome shotgun (WGS) entry which is preliminary data.</text>
</comment>
<dbReference type="Gene3D" id="3.60.10.10">
    <property type="entry name" value="Endonuclease/exonuclease/phosphatase"/>
    <property type="match status" value="1"/>
</dbReference>
<dbReference type="InterPro" id="IPR036691">
    <property type="entry name" value="Endo/exonu/phosph_ase_sf"/>
</dbReference>
<dbReference type="RefSeq" id="WP_231443837.1">
    <property type="nucleotide sequence ID" value="NZ_JAJOMB010000010.1"/>
</dbReference>
<evidence type="ECO:0000313" key="4">
    <source>
        <dbReference type="Proteomes" id="UP001138997"/>
    </source>
</evidence>
<dbReference type="AlphaFoldDB" id="A0A9X1NGT5"/>
<proteinExistence type="predicted"/>
<organism evidence="3 4">
    <name type="scientific">Kineosporia babensis</name>
    <dbReference type="NCBI Taxonomy" id="499548"/>
    <lineage>
        <taxon>Bacteria</taxon>
        <taxon>Bacillati</taxon>
        <taxon>Actinomycetota</taxon>
        <taxon>Actinomycetes</taxon>
        <taxon>Kineosporiales</taxon>
        <taxon>Kineosporiaceae</taxon>
        <taxon>Kineosporia</taxon>
    </lineage>
</organism>
<evidence type="ECO:0000313" key="3">
    <source>
        <dbReference type="EMBL" id="MCD5313026.1"/>
    </source>
</evidence>
<dbReference type="InterPro" id="IPR005135">
    <property type="entry name" value="Endo/exonuclease/phosphatase"/>
</dbReference>
<sequence length="635" mass="66805">MTTKRREAATQSEQKLLRTGAAVLAAATSLTGLSLLTAQSAQAAACEGTTTKIGQIQGSTDTAAVTGPVTVRGVVVSDNEGSSPTLQGFYVQDGGDKDKSTSDGIFVYAPGADRVKAGDEVQVSGTVSEYQGQTQIGSTTAIDVCATGKKVKPTTVKLPLKSADELERYEGMLVKLSQKLTVTEHYLLGRFGQVTVSSGGRLMQPTNVYAPSDPRRAELQAANDLNQLIIDDAANNQNPDPIVFGRDGKPLSATNTLRTGDTVKNATGVLTYTWAGNAASPNAWRLRPVGALNGEAKFKADNDRPKSSKVSGDLTVASSNVLNYFNTFTGCSFGVGGAAADCRGAESAAEFERQKAKEVAALKSLDADVVGLMEIENDGYGADSAIADLTSALNAATKPGTYAYVDVDAAVGTTNAAGDDAIKVGMLYKPAAVKPVKTLVQQDETFERHPLSVTFEQKKGGARLSVVVNHFKSKGCDGATGADADQNDGQSCFNARRTGQANALAGWISDTVVPAAQDKDVLVIGDLNSYAKEDPIQALVAKGYTDMVDREIGSKKAYSYVFDGQSGYLDTALASSSLKSQVKDVEDVHINADEPSVLDYNTNFKSAGQITSLYAPDRFRASDHDPVLIGLKLRK</sequence>
<dbReference type="PANTHER" id="PTHR42834:SF1">
    <property type="entry name" value="ENDONUCLEASE_EXONUCLEASE_PHOSPHATASE FAMILY PROTEIN (AFU_ORTHOLOGUE AFUA_3G09210)"/>
    <property type="match status" value="1"/>
</dbReference>
<keyword evidence="3" id="KW-0540">Nuclease</keyword>
<keyword evidence="1" id="KW-0732">Signal</keyword>